<dbReference type="Proteomes" id="UP001302321">
    <property type="component" value="Unassembled WGS sequence"/>
</dbReference>
<dbReference type="AlphaFoldDB" id="A0AAN6W7V3"/>
<keyword evidence="1" id="KW-0732">Signal</keyword>
<accession>A0AAN6W7V3</accession>
<evidence type="ECO:0000313" key="2">
    <source>
        <dbReference type="EMBL" id="KAK4176984.1"/>
    </source>
</evidence>
<name>A0AAN6W7V3_9PEZI</name>
<evidence type="ECO:0000313" key="3">
    <source>
        <dbReference type="Proteomes" id="UP001302321"/>
    </source>
</evidence>
<feature type="chain" id="PRO_5042874903" evidence="1">
    <location>
        <begin position="24"/>
        <end position="114"/>
    </location>
</feature>
<reference evidence="2" key="2">
    <citation type="submission" date="2023-05" db="EMBL/GenBank/DDBJ databases">
        <authorList>
            <consortium name="Lawrence Berkeley National Laboratory"/>
            <person name="Steindorff A."/>
            <person name="Hensen N."/>
            <person name="Bonometti L."/>
            <person name="Westerberg I."/>
            <person name="Brannstrom I.O."/>
            <person name="Guillou S."/>
            <person name="Cros-Aarteil S."/>
            <person name="Calhoun S."/>
            <person name="Haridas S."/>
            <person name="Kuo A."/>
            <person name="Mondo S."/>
            <person name="Pangilinan J."/>
            <person name="Riley R."/>
            <person name="Labutti K."/>
            <person name="Andreopoulos B."/>
            <person name="Lipzen A."/>
            <person name="Chen C."/>
            <person name="Yanf M."/>
            <person name="Daum C."/>
            <person name="Ng V."/>
            <person name="Clum A."/>
            <person name="Ohm R."/>
            <person name="Martin F."/>
            <person name="Silar P."/>
            <person name="Natvig D."/>
            <person name="Lalanne C."/>
            <person name="Gautier V."/>
            <person name="Ament-Velasquez S.L."/>
            <person name="Kruys A."/>
            <person name="Hutchinson M.I."/>
            <person name="Powell A.J."/>
            <person name="Barry K."/>
            <person name="Miller A.N."/>
            <person name="Grigoriev I.V."/>
            <person name="Debuchy R."/>
            <person name="Gladieux P."/>
            <person name="Thoren M.H."/>
            <person name="Johannesson H."/>
        </authorList>
    </citation>
    <scope>NUCLEOTIDE SEQUENCE</scope>
    <source>
        <strain evidence="2">CBS 892.96</strain>
    </source>
</reference>
<feature type="signal peptide" evidence="1">
    <location>
        <begin position="1"/>
        <end position="23"/>
    </location>
</feature>
<gene>
    <name evidence="2" type="ORF">QBC36DRAFT_345804</name>
</gene>
<keyword evidence="3" id="KW-1185">Reference proteome</keyword>
<dbReference type="EMBL" id="MU866178">
    <property type="protein sequence ID" value="KAK4176984.1"/>
    <property type="molecule type" value="Genomic_DNA"/>
</dbReference>
<evidence type="ECO:0000256" key="1">
    <source>
        <dbReference type="SAM" id="SignalP"/>
    </source>
</evidence>
<reference evidence="2" key="1">
    <citation type="journal article" date="2023" name="Mol. Phylogenet. Evol.">
        <title>Genome-scale phylogeny and comparative genomics of the fungal order Sordariales.</title>
        <authorList>
            <person name="Hensen N."/>
            <person name="Bonometti L."/>
            <person name="Westerberg I."/>
            <person name="Brannstrom I.O."/>
            <person name="Guillou S."/>
            <person name="Cros-Aarteil S."/>
            <person name="Calhoun S."/>
            <person name="Haridas S."/>
            <person name="Kuo A."/>
            <person name="Mondo S."/>
            <person name="Pangilinan J."/>
            <person name="Riley R."/>
            <person name="LaButti K."/>
            <person name="Andreopoulos B."/>
            <person name="Lipzen A."/>
            <person name="Chen C."/>
            <person name="Yan M."/>
            <person name="Daum C."/>
            <person name="Ng V."/>
            <person name="Clum A."/>
            <person name="Steindorff A."/>
            <person name="Ohm R.A."/>
            <person name="Martin F."/>
            <person name="Silar P."/>
            <person name="Natvig D.O."/>
            <person name="Lalanne C."/>
            <person name="Gautier V."/>
            <person name="Ament-Velasquez S.L."/>
            <person name="Kruys A."/>
            <person name="Hutchinson M.I."/>
            <person name="Powell A.J."/>
            <person name="Barry K."/>
            <person name="Miller A.N."/>
            <person name="Grigoriev I.V."/>
            <person name="Debuchy R."/>
            <person name="Gladieux P."/>
            <person name="Hiltunen Thoren M."/>
            <person name="Johannesson H."/>
        </authorList>
    </citation>
    <scope>NUCLEOTIDE SEQUENCE</scope>
    <source>
        <strain evidence="2">CBS 892.96</strain>
    </source>
</reference>
<comment type="caution">
    <text evidence="2">The sequence shown here is derived from an EMBL/GenBank/DDBJ whole genome shotgun (WGS) entry which is preliminary data.</text>
</comment>
<sequence length="114" mass="12350">MMFKPSTVLYAVLGLATFGNAAAVPAEDTTAAAPSLEKRVWLSNIDVQELCKQQVNSGASAIRKGNGCGDWRCLYANVEHHTNMALYCSNRHGTQAYAACGGGSVWDWQCHDRN</sequence>
<organism evidence="2 3">
    <name type="scientific">Triangularia setosa</name>
    <dbReference type="NCBI Taxonomy" id="2587417"/>
    <lineage>
        <taxon>Eukaryota</taxon>
        <taxon>Fungi</taxon>
        <taxon>Dikarya</taxon>
        <taxon>Ascomycota</taxon>
        <taxon>Pezizomycotina</taxon>
        <taxon>Sordariomycetes</taxon>
        <taxon>Sordariomycetidae</taxon>
        <taxon>Sordariales</taxon>
        <taxon>Podosporaceae</taxon>
        <taxon>Triangularia</taxon>
    </lineage>
</organism>
<protein>
    <submittedName>
        <fullName evidence="2">Uncharacterized protein</fullName>
    </submittedName>
</protein>
<proteinExistence type="predicted"/>